<protein>
    <recommendedName>
        <fullName evidence="5">Squalene cyclase C-terminal domain-containing protein</fullName>
    </recommendedName>
</protein>
<feature type="chain" id="PRO_5009525859" description="Squalene cyclase C-terminal domain-containing protein" evidence="2">
    <location>
        <begin position="26"/>
        <end position="551"/>
    </location>
</feature>
<keyword evidence="2" id="KW-0732">Signal</keyword>
<organism evidence="3 4">
    <name type="scientific">Candidatus Magasanikbacteria bacterium RIFOXYC2_FULL_42_28</name>
    <dbReference type="NCBI Taxonomy" id="1798704"/>
    <lineage>
        <taxon>Bacteria</taxon>
        <taxon>Candidatus Magasanikiibacteriota</taxon>
    </lineage>
</organism>
<gene>
    <name evidence="3" type="ORF">A3J93_03955</name>
</gene>
<evidence type="ECO:0000256" key="1">
    <source>
        <dbReference type="SAM" id="MobiDB-lite"/>
    </source>
</evidence>
<sequence length="551" mass="58942">MALNNFKITAVIFIFGLLLAAPVYAEEAIVDNSTASSTITTSTDDETVPETTTAIEDTITTPDVASSTPETATTTLNITSSTPDTASSTLTNTTTTENTDTPSGSSPTNQTITAADITNAIQKILNYLKSQQNADGKILDGNMTDWAIMSFGADGQYADEIKNATTSLLDYETNYNLDDPSDLNPCASYPRHVLALLSTGVSASDVAIQGLKDKMLTVCYQNNLYGLNGINDDVFGLIALLALDTNQTEPIIQDIVSTTLSWQSENGAFSVPWGGTGSDITGATINALQFAKTKGIEIHDEIFNKAKNYLKSKQLMDGGWNDYGESSDIITTSWILMGINALGENQNEWFNSAGKNPWHPLINQLSPEGRYISAYPAPNDPTPTDWFGLQNAVPALAGKFWPIILPEKITHFETGPNITYSSGGGSSYIPPIVTPTTTPTSTVTATTTTSTVIIATTTLASTTVDNAMNNLSIQTAAPTSTTSTPKLIIKKITKPIIKPTLLKPEIKGEKITAPVATPPPTNRVADQPKTKKNPIMKAASWIWGLLKNLIQ</sequence>
<dbReference type="InterPro" id="IPR008930">
    <property type="entry name" value="Terpenoid_cyclase/PrenylTrfase"/>
</dbReference>
<reference evidence="3 4" key="1">
    <citation type="journal article" date="2016" name="Nat. Commun.">
        <title>Thousands of microbial genomes shed light on interconnected biogeochemical processes in an aquifer system.</title>
        <authorList>
            <person name="Anantharaman K."/>
            <person name="Brown C.T."/>
            <person name="Hug L.A."/>
            <person name="Sharon I."/>
            <person name="Castelle C.J."/>
            <person name="Probst A.J."/>
            <person name="Thomas B.C."/>
            <person name="Singh A."/>
            <person name="Wilkins M.J."/>
            <person name="Karaoz U."/>
            <person name="Brodie E.L."/>
            <person name="Williams K.H."/>
            <person name="Hubbard S.S."/>
            <person name="Banfield J.F."/>
        </authorList>
    </citation>
    <scope>NUCLEOTIDE SEQUENCE [LARGE SCALE GENOMIC DNA]</scope>
</reference>
<evidence type="ECO:0000256" key="2">
    <source>
        <dbReference type="SAM" id="SignalP"/>
    </source>
</evidence>
<feature type="region of interest" description="Disordered" evidence="1">
    <location>
        <begin position="62"/>
        <end position="110"/>
    </location>
</feature>
<accession>A0A1F6NUM9</accession>
<comment type="caution">
    <text evidence="3">The sequence shown here is derived from an EMBL/GenBank/DDBJ whole genome shotgun (WGS) entry which is preliminary data.</text>
</comment>
<feature type="signal peptide" evidence="2">
    <location>
        <begin position="1"/>
        <end position="25"/>
    </location>
</feature>
<dbReference type="SUPFAM" id="SSF48239">
    <property type="entry name" value="Terpenoid cyclases/Protein prenyltransferases"/>
    <property type="match status" value="1"/>
</dbReference>
<dbReference type="EMBL" id="MFQZ01000010">
    <property type="protein sequence ID" value="OGH87646.1"/>
    <property type="molecule type" value="Genomic_DNA"/>
</dbReference>
<dbReference type="STRING" id="1798704.A3J93_03955"/>
<evidence type="ECO:0000313" key="4">
    <source>
        <dbReference type="Proteomes" id="UP000177907"/>
    </source>
</evidence>
<dbReference type="Proteomes" id="UP000177907">
    <property type="component" value="Unassembled WGS sequence"/>
</dbReference>
<dbReference type="Gene3D" id="1.50.10.20">
    <property type="match status" value="1"/>
</dbReference>
<dbReference type="AlphaFoldDB" id="A0A1F6NUM9"/>
<evidence type="ECO:0000313" key="3">
    <source>
        <dbReference type="EMBL" id="OGH87646.1"/>
    </source>
</evidence>
<feature type="compositionally biased region" description="Low complexity" evidence="1">
    <location>
        <begin position="71"/>
        <end position="102"/>
    </location>
</feature>
<feature type="region of interest" description="Disordered" evidence="1">
    <location>
        <begin position="512"/>
        <end position="531"/>
    </location>
</feature>
<evidence type="ECO:0008006" key="5">
    <source>
        <dbReference type="Google" id="ProtNLM"/>
    </source>
</evidence>
<name>A0A1F6NUM9_9BACT</name>
<proteinExistence type="predicted"/>